<dbReference type="GO" id="GO:0042973">
    <property type="term" value="F:glucan endo-1,3-beta-D-glucosidase activity"/>
    <property type="evidence" value="ECO:0007669"/>
    <property type="project" value="UniProtKB-EC"/>
</dbReference>
<comment type="similarity">
    <text evidence="2">Belongs to the glycosyl hydrolase 81 family.</text>
</comment>
<dbReference type="Pfam" id="PF17652">
    <property type="entry name" value="Glyco_hydro81C"/>
    <property type="match status" value="1"/>
</dbReference>
<dbReference type="Proteomes" id="UP000448943">
    <property type="component" value="Unassembled WGS sequence"/>
</dbReference>
<dbReference type="PROSITE" id="PS50853">
    <property type="entry name" value="FN3"/>
    <property type="match status" value="3"/>
</dbReference>
<feature type="domain" description="Fibronectin type-III" evidence="12">
    <location>
        <begin position="1045"/>
        <end position="1132"/>
    </location>
</feature>
<dbReference type="Gene3D" id="2.60.40.10">
    <property type="entry name" value="Immunoglobulins"/>
    <property type="match status" value="3"/>
</dbReference>
<dbReference type="InterPro" id="IPR047569">
    <property type="entry name" value="CBM56"/>
</dbReference>
<evidence type="ECO:0000313" key="15">
    <source>
        <dbReference type="Proteomes" id="UP000448943"/>
    </source>
</evidence>
<dbReference type="GO" id="GO:0052861">
    <property type="term" value="F:endo-1,3(4)-beta-glucanase activity"/>
    <property type="evidence" value="ECO:0007669"/>
    <property type="project" value="InterPro"/>
</dbReference>
<name>A0A6N9PYD0_9BACL</name>
<feature type="domain" description="Fibronectin type-III" evidence="12">
    <location>
        <begin position="847"/>
        <end position="932"/>
    </location>
</feature>
<dbReference type="InterPro" id="IPR005200">
    <property type="entry name" value="Endo-beta-glucanase"/>
</dbReference>
<accession>A0A6N9PYD0</accession>
<dbReference type="CDD" id="cd00063">
    <property type="entry name" value="FN3"/>
    <property type="match status" value="3"/>
</dbReference>
<evidence type="ECO:0000256" key="5">
    <source>
        <dbReference type="ARBA" id="ARBA00022801"/>
    </source>
</evidence>
<evidence type="ECO:0000256" key="10">
    <source>
        <dbReference type="SAM" id="MobiDB-lite"/>
    </source>
</evidence>
<dbReference type="PROSITE" id="PS52008">
    <property type="entry name" value="GH81"/>
    <property type="match status" value="1"/>
</dbReference>
<evidence type="ECO:0000256" key="7">
    <source>
        <dbReference type="ARBA" id="ARBA00023295"/>
    </source>
</evidence>
<dbReference type="Gene3D" id="2.70.98.30">
    <property type="entry name" value="Golgi alpha-mannosidase II, domain 4"/>
    <property type="match status" value="1"/>
</dbReference>
<dbReference type="PANTHER" id="PTHR31983:SF0">
    <property type="entry name" value="GLUCAN ENDO-1,3-BETA-D-GLUCOSIDASE 2"/>
    <property type="match status" value="1"/>
</dbReference>
<dbReference type="FunFam" id="2.60.40.10:FF:001114">
    <property type="entry name" value="Chitinase A1"/>
    <property type="match status" value="1"/>
</dbReference>
<evidence type="ECO:0000313" key="14">
    <source>
        <dbReference type="EMBL" id="NBI28531.1"/>
    </source>
</evidence>
<dbReference type="EC" id="3.2.1.39" evidence="3"/>
<dbReference type="InterPro" id="IPR040720">
    <property type="entry name" value="GH81_C"/>
</dbReference>
<keyword evidence="8" id="KW-0961">Cell wall biogenesis/degradation</keyword>
<dbReference type="GO" id="GO:0071555">
    <property type="term" value="P:cell wall organization"/>
    <property type="evidence" value="ECO:0007669"/>
    <property type="project" value="UniProtKB-KW"/>
</dbReference>
<dbReference type="InterPro" id="IPR003961">
    <property type="entry name" value="FN3_dom"/>
</dbReference>
<dbReference type="RefSeq" id="WP_160645318.1">
    <property type="nucleotide sequence ID" value="NZ_SIJB01000015.1"/>
</dbReference>
<evidence type="ECO:0000256" key="9">
    <source>
        <dbReference type="ARBA" id="ARBA00023326"/>
    </source>
</evidence>
<keyword evidence="15" id="KW-1185">Reference proteome</keyword>
<evidence type="ECO:0000259" key="13">
    <source>
        <dbReference type="PROSITE" id="PS52005"/>
    </source>
</evidence>
<dbReference type="PANTHER" id="PTHR31983">
    <property type="entry name" value="ENDO-1,3(4)-BETA-GLUCANASE 1"/>
    <property type="match status" value="1"/>
</dbReference>
<evidence type="ECO:0000256" key="1">
    <source>
        <dbReference type="ARBA" id="ARBA00000382"/>
    </source>
</evidence>
<evidence type="ECO:0000259" key="12">
    <source>
        <dbReference type="PROSITE" id="PS50853"/>
    </source>
</evidence>
<sequence length="1429" mass="156499">MHKIKLLSLMTTLTLLITTLIPANLAIADITENDVAVGAGGYSTVQKGTQLYNWVLGPRKSPPAEDFTTSNFDGKPLPTNDWLTSVLWHQYSGALYAHPLSFQATPTGFEISNPPKTVNTLLDGENELEREHRPGQIDLEVQATTFSPADAKADKLDDWSADILMASSDESKNMKATIAHGSPYAYFTFDGAEPKVKFNLATTILHQDDSSIQISVNNNGQTNFYGLYAPAGTTWANNGNEVIADLPAGKNFFTVAGLPDGDVSTFNFYKDRAFAFVTDTRVDWNYDEASSTLTTNYIITTTPMEGTNTETITALYPHQWRNNPLIPDSSYLSTYDTIRGTMKTIAGTDFSTQYVFNGILPWMPELTDPADIAKLEDYVTQYFDYGMGLNPPFINPGADGGNGGYDTYWMGKNLGRISNLAPITAQLDDTEKTDEFVQSMKNTMEWWFTPTKFNEAGQPVEDNYFYYDDHWKTLIGYSASYFSDTELNDHHFHWGYWIYAAAQVALQEANTVDAWDQESQWGGMVNELIGDIATTDRNSTKYPFLRNFDPYAGHSWANGPGFIDANEWRYGGNNHESSSEAMNAWASLILWGEATGNDEIRDAGIYMYTTEREAINNYWFDIYGDVFEPEFSNDDAVMVWGGKYNHTTWWTENPVEAHGIQMLPITPASLYLGTDPNYVAQNYNNTYAEFPNYLQKKQQFGWEGIDNTDAWQDILVSYYALSNPAEALTLWKDEDTEIDPAVGVEFGESRAHTYQWIRSLDVYGLPNFDITANTPLYSVFNKDGLNTYVAYNASDSDTVVTFSDCFELTVPANAMAQETAVSPGGNCSGTPPGGGEPVEPDTENPTSPTNLSASNVSDSSVELSWTAATDNVGVSGYDVFQDGSFVNSTTSTNFAISGLEAETSYTFTVVAKDRAGNESAVSSGLTVTTEASPANEPITITEEDFVVEIVDQGAELTLRFTPTLSTSLVDLRYVVDGGIQQNVNTINNGGIWEYTISSLNAGNVVEFYYTYLKNQLAEDTSWYRYEVGSGVVTNPGTPDTQAPTAPSNLTSTAKSDSTVDLAWAAATDNIGVIGYDVYQDGVFVDHTTTTAYQVTGLTANTTYSFEVIAKDAAGNSSAASNSVSITTDTAPPSGGNVIVGPDFTVEIVDSGSSVTLKFTPDNPASFADVHYKVNNGGQQNVGSVNQNGVWEYTIQGLNNGDIIDFQYTYFITFGQDSEWYQYEVGSGGTTDPEPPVEPEVDTEAPTAPTNLNFTAKGETTVDLAWTAATDNVGVIGYDVYKDGVFEGNTVGASYSVIGLTESTTYTFTVVAKDAAGNESAASNALQVTTDAAPATPTDPTDPFGVTYLNDTEVTIWFVPDENATYEYIILHYLINNGPQQNPTLTYNDATARYEITVTNGQVIQSLQYGFTYKKVGEFQQEIPMVNSTP</sequence>
<evidence type="ECO:0000256" key="6">
    <source>
        <dbReference type="ARBA" id="ARBA00023277"/>
    </source>
</evidence>
<evidence type="ECO:0000256" key="4">
    <source>
        <dbReference type="ARBA" id="ARBA00022729"/>
    </source>
</evidence>
<dbReference type="InterPro" id="IPR036116">
    <property type="entry name" value="FN3_sf"/>
</dbReference>
<keyword evidence="5" id="KW-0378">Hydrolase</keyword>
<gene>
    <name evidence="14" type="ORF">ERL59_06145</name>
</gene>
<dbReference type="Pfam" id="PF00041">
    <property type="entry name" value="fn3"/>
    <property type="match status" value="3"/>
</dbReference>
<dbReference type="Pfam" id="PF22184">
    <property type="entry name" value="CBM_56"/>
    <property type="match status" value="3"/>
</dbReference>
<dbReference type="SMART" id="SM00060">
    <property type="entry name" value="FN3"/>
    <property type="match status" value="4"/>
</dbReference>
<feature type="domain" description="Fibronectin type-III" evidence="12">
    <location>
        <begin position="1247"/>
        <end position="1332"/>
    </location>
</feature>
<keyword evidence="9" id="KW-0624">Polysaccharide degradation</keyword>
<keyword evidence="7" id="KW-0326">Glycosidase</keyword>
<feature type="chain" id="PRO_5026921300" description="glucan endo-1,3-beta-D-glucosidase" evidence="11">
    <location>
        <begin position="29"/>
        <end position="1429"/>
    </location>
</feature>
<feature type="region of interest" description="Disordered" evidence="10">
    <location>
        <begin position="1225"/>
        <end position="1245"/>
    </location>
</feature>
<dbReference type="GO" id="GO:0000272">
    <property type="term" value="P:polysaccharide catabolic process"/>
    <property type="evidence" value="ECO:0007669"/>
    <property type="project" value="UniProtKB-KW"/>
</dbReference>
<feature type="domain" description="CBM56" evidence="13">
    <location>
        <begin position="1132"/>
        <end position="1224"/>
    </location>
</feature>
<dbReference type="InterPro" id="IPR013783">
    <property type="entry name" value="Ig-like_fold"/>
</dbReference>
<reference evidence="14 15" key="1">
    <citation type="submission" date="2019-01" db="EMBL/GenBank/DDBJ databases">
        <title>Chengkuizengella sp. nov., isolated from deep-sea sediment of East Pacific Ocean.</title>
        <authorList>
            <person name="Yang J."/>
            <person name="Lai Q."/>
            <person name="Shao Z."/>
        </authorList>
    </citation>
    <scope>NUCLEOTIDE SEQUENCE [LARGE SCALE GENOMIC DNA]</scope>
    <source>
        <strain evidence="14 15">YPA3-1-1</strain>
    </source>
</reference>
<evidence type="ECO:0000256" key="11">
    <source>
        <dbReference type="SAM" id="SignalP"/>
    </source>
</evidence>
<dbReference type="EMBL" id="SIJB01000015">
    <property type="protein sequence ID" value="NBI28531.1"/>
    <property type="molecule type" value="Genomic_DNA"/>
</dbReference>
<feature type="compositionally biased region" description="Polar residues" evidence="10">
    <location>
        <begin position="844"/>
        <end position="856"/>
    </location>
</feature>
<feature type="signal peptide" evidence="11">
    <location>
        <begin position="1"/>
        <end position="28"/>
    </location>
</feature>
<comment type="catalytic activity">
    <reaction evidence="1">
        <text>Hydrolysis of (1-&gt;3)-beta-D-glucosidic linkages in (1-&gt;3)-beta-D-glucans.</text>
        <dbReference type="EC" id="3.2.1.39"/>
    </reaction>
</comment>
<keyword evidence="6" id="KW-0119">Carbohydrate metabolism</keyword>
<comment type="caution">
    <text evidence="14">The sequence shown here is derived from an EMBL/GenBank/DDBJ whole genome shotgun (WGS) entry which is preliminary data.</text>
</comment>
<feature type="domain" description="CBM56" evidence="13">
    <location>
        <begin position="937"/>
        <end position="1027"/>
    </location>
</feature>
<organism evidence="14 15">
    <name type="scientific">Chengkuizengella marina</name>
    <dbReference type="NCBI Taxonomy" id="2507566"/>
    <lineage>
        <taxon>Bacteria</taxon>
        <taxon>Bacillati</taxon>
        <taxon>Bacillota</taxon>
        <taxon>Bacilli</taxon>
        <taxon>Bacillales</taxon>
        <taxon>Paenibacillaceae</taxon>
        <taxon>Chengkuizengella</taxon>
    </lineage>
</organism>
<proteinExistence type="inferred from homology"/>
<protein>
    <recommendedName>
        <fullName evidence="3">glucan endo-1,3-beta-D-glucosidase</fullName>
        <ecNumber evidence="3">3.2.1.39</ecNumber>
    </recommendedName>
</protein>
<evidence type="ECO:0000256" key="8">
    <source>
        <dbReference type="ARBA" id="ARBA00023316"/>
    </source>
</evidence>
<feature type="region of interest" description="Disordered" evidence="10">
    <location>
        <begin position="819"/>
        <end position="856"/>
    </location>
</feature>
<evidence type="ECO:0000256" key="2">
    <source>
        <dbReference type="ARBA" id="ARBA00010730"/>
    </source>
</evidence>
<dbReference type="OrthoDB" id="9805159at2"/>
<feature type="domain" description="CBM56" evidence="13">
    <location>
        <begin position="1333"/>
        <end position="1429"/>
    </location>
</feature>
<evidence type="ECO:0000256" key="3">
    <source>
        <dbReference type="ARBA" id="ARBA00012780"/>
    </source>
</evidence>
<keyword evidence="4 11" id="KW-0732">Signal</keyword>
<dbReference type="GO" id="GO:0030246">
    <property type="term" value="F:carbohydrate binding"/>
    <property type="evidence" value="ECO:0007669"/>
    <property type="project" value="UniProtKB-UniRule"/>
</dbReference>
<dbReference type="SUPFAM" id="SSF49265">
    <property type="entry name" value="Fibronectin type III"/>
    <property type="match status" value="3"/>
</dbReference>
<dbReference type="PROSITE" id="PS52005">
    <property type="entry name" value="CBM56"/>
    <property type="match status" value="3"/>
</dbReference>